<organism evidence="2 3">
    <name type="scientific">Marinifilum caeruleilacunae</name>
    <dbReference type="NCBI Taxonomy" id="2499076"/>
    <lineage>
        <taxon>Bacteria</taxon>
        <taxon>Pseudomonadati</taxon>
        <taxon>Bacteroidota</taxon>
        <taxon>Bacteroidia</taxon>
        <taxon>Marinilabiliales</taxon>
        <taxon>Marinifilaceae</taxon>
    </lineage>
</organism>
<dbReference type="InterPro" id="IPR011990">
    <property type="entry name" value="TPR-like_helical_dom_sf"/>
</dbReference>
<dbReference type="SUPFAM" id="SSF48452">
    <property type="entry name" value="TPR-like"/>
    <property type="match status" value="1"/>
</dbReference>
<accession>A0ABX1WT09</accession>
<dbReference type="Gene3D" id="1.25.40.10">
    <property type="entry name" value="Tetratricopeptide repeat domain"/>
    <property type="match status" value="1"/>
</dbReference>
<keyword evidence="1" id="KW-0732">Signal</keyword>
<dbReference type="SMART" id="SM00028">
    <property type="entry name" value="TPR"/>
    <property type="match status" value="2"/>
</dbReference>
<dbReference type="SUPFAM" id="SSF82171">
    <property type="entry name" value="DPP6 N-terminal domain-like"/>
    <property type="match status" value="1"/>
</dbReference>
<gene>
    <name evidence="2" type="ORF">ELS83_04445</name>
</gene>
<feature type="signal peptide" evidence="1">
    <location>
        <begin position="1"/>
        <end position="21"/>
    </location>
</feature>
<dbReference type="InterPro" id="IPR011659">
    <property type="entry name" value="WD40"/>
</dbReference>
<dbReference type="Proteomes" id="UP000732105">
    <property type="component" value="Unassembled WGS sequence"/>
</dbReference>
<comment type="caution">
    <text evidence="2">The sequence shown here is derived from an EMBL/GenBank/DDBJ whole genome shotgun (WGS) entry which is preliminary data.</text>
</comment>
<dbReference type="EMBL" id="RZNH01000004">
    <property type="protein sequence ID" value="NOU59059.1"/>
    <property type="molecule type" value="Genomic_DNA"/>
</dbReference>
<dbReference type="InterPro" id="IPR019734">
    <property type="entry name" value="TPR_rpt"/>
</dbReference>
<evidence type="ECO:0000256" key="1">
    <source>
        <dbReference type="SAM" id="SignalP"/>
    </source>
</evidence>
<feature type="chain" id="PRO_5047386655" description="Tetratricopeptide repeat protein" evidence="1">
    <location>
        <begin position="22"/>
        <end position="585"/>
    </location>
</feature>
<keyword evidence="3" id="KW-1185">Reference proteome</keyword>
<dbReference type="RefSeq" id="WP_171594332.1">
    <property type="nucleotide sequence ID" value="NZ_RZNH01000004.1"/>
</dbReference>
<proteinExistence type="predicted"/>
<protein>
    <recommendedName>
        <fullName evidence="4">Tetratricopeptide repeat protein</fullName>
    </recommendedName>
</protein>
<reference evidence="2 3" key="1">
    <citation type="submission" date="2018-12" db="EMBL/GenBank/DDBJ databases">
        <title>Marinifilum JC070 sp. nov., a marine bacterium isolated from Yongle Blue Hole in the South China Sea.</title>
        <authorList>
            <person name="Fu T."/>
        </authorList>
    </citation>
    <scope>NUCLEOTIDE SEQUENCE [LARGE SCALE GENOMIC DNA]</scope>
    <source>
        <strain evidence="2 3">JC070</strain>
    </source>
</reference>
<dbReference type="Pfam" id="PF07676">
    <property type="entry name" value="PD40"/>
    <property type="match status" value="1"/>
</dbReference>
<name>A0ABX1WT09_9BACT</name>
<evidence type="ECO:0000313" key="3">
    <source>
        <dbReference type="Proteomes" id="UP000732105"/>
    </source>
</evidence>
<sequence>MKFKFTTLTLFFFVVFTNLSAQNLIDIKKSDYVDGHKERKNAYKKITTAAALFEKGEGYVREAIPLLLDAYQVNDKNSALNYNIGVSYLISGPRNEALPFLNAAQQLNPDVSEDIHFLLGMAHQYRNEFDQAIVQYKINIELIRQNKYKDKQDLILLSEKRIAECKNGKKLKKGESEFQVELLGEKVNTVFDEFNPISRQGVMYFSSRRGDEQSSRSATDQKYYEKIFKQNSEAAASKLPLNTPNKSNVGLMYTNDNDFVIYTGAEGNGDVYFSKTDKNKWTKGKALKFINESKSRESSVCFCKDEKEVYFVSDRKGGFGDCDIYYAQKNESGKWSKPMNLGGEINTEYDESDVFVNKDGSALYFSSRGHNTMGGYDIFKCERTDSGEWGRPKNLGFPINSTDNDITYFEDEEGRFYFASERSGGPGGFDIYREKQIVEKIKEPNILAEKAKIKEVPNELKQEKMSAPVMAVPVIVPNIPVKEKTVELEEIKMKQELVQEDFVYRVQIAACKREMGPADLFKRYKGGDVIEHLYVEGWHKYTIGGFETFDEAAEYRDSCGVHDAFVVIFKGGYRLGIAKKTGGVK</sequence>
<evidence type="ECO:0000313" key="2">
    <source>
        <dbReference type="EMBL" id="NOU59059.1"/>
    </source>
</evidence>
<evidence type="ECO:0008006" key="4">
    <source>
        <dbReference type="Google" id="ProtNLM"/>
    </source>
</evidence>